<keyword evidence="4" id="KW-1185">Reference proteome</keyword>
<feature type="domain" description="DUF5916" evidence="2">
    <location>
        <begin position="265"/>
        <end position="349"/>
    </location>
</feature>
<evidence type="ECO:0000259" key="2">
    <source>
        <dbReference type="Pfam" id="PF19313"/>
    </source>
</evidence>
<protein>
    <submittedName>
        <fullName evidence="3">Carbohydrate binding family 9 domain-containing protein</fullName>
    </submittedName>
</protein>
<name>A0ABX7P4H3_9BACT</name>
<organism evidence="3 4">
    <name type="scientific">Pyxidicoccus parkwayensis</name>
    <dbReference type="NCBI Taxonomy" id="2813578"/>
    <lineage>
        <taxon>Bacteria</taxon>
        <taxon>Pseudomonadati</taxon>
        <taxon>Myxococcota</taxon>
        <taxon>Myxococcia</taxon>
        <taxon>Myxococcales</taxon>
        <taxon>Cystobacterineae</taxon>
        <taxon>Myxococcaceae</taxon>
        <taxon>Pyxidicoccus</taxon>
    </lineage>
</organism>
<dbReference type="CDD" id="cd09618">
    <property type="entry name" value="CBM9_like_2"/>
    <property type="match status" value="1"/>
</dbReference>
<dbReference type="Proteomes" id="UP000662747">
    <property type="component" value="Chromosome"/>
</dbReference>
<keyword evidence="1" id="KW-0732">Signal</keyword>
<sequence length="862" mass="93214">MSSHAKWVAALLVALCGTVSQGALEGPGKDQFLRAARTPGRITVDGRLDEPVWATAPVFDGFVQRFPKAGATPTERTELRVLYDDDTLYVGVYAHDSQPALIDYRLGRRDSLPRGDSVHLLIDSAHDHRTAMVFSLSASGVQSDGLYFDDRNYTQNWDGVWDAAAASAPDGWVAEYAIPLSLLPFPQAEVQTWGFSVRRDIGRKNEEIESVENPRTTNAVASRLGHLTGMEALRPHARWEVRPYLAARGVMRPQFSAPAQPTPRLLSPVLDVGLDAKAAVTSDLTLSATLNPDFGEVEADQLLLNLSTFESFYPERRPFFTQGLELFEPVGMTSDTAPMSLFYSRRIGLATPILGAAKMTGTVGSGVQVGVMEALVTAPWQQRDETSPDRALHLNASRPLHLGPGVELPGAPTATTNFLVAMARTKVGTSSRVGVSLASAQPFEGTCRPEDVDPQLGGLPPASCTALGSLAGALDFDLKTGDSQWGVLGLVTASRAVAGPPERLLRDGTVLRRGDAGLGGYVRAGRFGGKGFRPELGLDFAQPTLELNATGFQRTQNAMLPRFQLQYAQPDGFGPLNDFFATFTVKPQWTADGRRVYRGTSASLSVDSLLPSFDVLGVQGTLDVGGYDVRELSGTGVPLERTGVAYFGLYGTTKSTRLVSVGGNAGINRRLVTDAAPAHWDWAASLYAVMTPHPALQTRVEVGSDRTRHGPRYVMSLDDSDSQFLLGDLDSRFLSLTLRQQWIVSPKLTLQGYAQLFTAYGVYGRYFTAQSDAARSRIDLDALEPSGAPANFNFHDTALNVNAVARWEYRLGSTLFLVYSHTQQGLPTPVGEVAPATLGPKRLLDGPATDAVMLKWSYYWGA</sequence>
<evidence type="ECO:0000313" key="4">
    <source>
        <dbReference type="Proteomes" id="UP000662747"/>
    </source>
</evidence>
<dbReference type="EMBL" id="CP071090">
    <property type="protein sequence ID" value="QSQ25387.1"/>
    <property type="molecule type" value="Genomic_DNA"/>
</dbReference>
<feature type="domain" description="DUF5916" evidence="2">
    <location>
        <begin position="515"/>
        <end position="824"/>
    </location>
</feature>
<reference evidence="3 4" key="1">
    <citation type="submission" date="2021-02" db="EMBL/GenBank/DDBJ databases">
        <title>De Novo genome assembly of isolated myxobacteria.</title>
        <authorList>
            <person name="Stevens D.C."/>
        </authorList>
    </citation>
    <scope>NUCLEOTIDE SEQUENCE [LARGE SCALE GENOMIC DNA]</scope>
    <source>
        <strain evidence="4">SCPEA02</strain>
    </source>
</reference>
<feature type="chain" id="PRO_5046169780" evidence="1">
    <location>
        <begin position="26"/>
        <end position="862"/>
    </location>
</feature>
<dbReference type="SUPFAM" id="SSF49344">
    <property type="entry name" value="CBD9-like"/>
    <property type="match status" value="1"/>
</dbReference>
<dbReference type="Pfam" id="PF19313">
    <property type="entry name" value="DUF5916"/>
    <property type="match status" value="2"/>
</dbReference>
<accession>A0ABX7P4H3</accession>
<gene>
    <name evidence="3" type="ORF">JY651_10850</name>
</gene>
<dbReference type="Gene3D" id="2.60.40.1190">
    <property type="match status" value="1"/>
</dbReference>
<evidence type="ECO:0000313" key="3">
    <source>
        <dbReference type="EMBL" id="QSQ25387.1"/>
    </source>
</evidence>
<feature type="signal peptide" evidence="1">
    <location>
        <begin position="1"/>
        <end position="25"/>
    </location>
</feature>
<dbReference type="RefSeq" id="WP_206726942.1">
    <property type="nucleotide sequence ID" value="NZ_CP071090.1"/>
</dbReference>
<proteinExistence type="predicted"/>
<dbReference type="InterPro" id="IPR045670">
    <property type="entry name" value="DUF5916"/>
</dbReference>
<evidence type="ECO:0000256" key="1">
    <source>
        <dbReference type="SAM" id="SignalP"/>
    </source>
</evidence>